<proteinExistence type="predicted"/>
<evidence type="ECO:0000313" key="1">
    <source>
        <dbReference type="EMBL" id="CAG9320466.1"/>
    </source>
</evidence>
<organism evidence="1 2">
    <name type="scientific">Blepharisma stoltei</name>
    <dbReference type="NCBI Taxonomy" id="1481888"/>
    <lineage>
        <taxon>Eukaryota</taxon>
        <taxon>Sar</taxon>
        <taxon>Alveolata</taxon>
        <taxon>Ciliophora</taxon>
        <taxon>Postciliodesmatophora</taxon>
        <taxon>Heterotrichea</taxon>
        <taxon>Heterotrichida</taxon>
        <taxon>Blepharismidae</taxon>
        <taxon>Blepharisma</taxon>
    </lineage>
</organism>
<protein>
    <recommendedName>
        <fullName evidence="3">Secreted protein</fullName>
    </recommendedName>
</protein>
<name>A0AAU9J2L5_9CILI</name>
<dbReference type="AlphaFoldDB" id="A0AAU9J2L5"/>
<accession>A0AAU9J2L5</accession>
<reference evidence="1" key="1">
    <citation type="submission" date="2021-09" db="EMBL/GenBank/DDBJ databases">
        <authorList>
            <consortium name="AG Swart"/>
            <person name="Singh M."/>
            <person name="Singh A."/>
            <person name="Seah K."/>
            <person name="Emmerich C."/>
        </authorList>
    </citation>
    <scope>NUCLEOTIDE SEQUENCE</scope>
    <source>
        <strain evidence="1">ATCC30299</strain>
    </source>
</reference>
<keyword evidence="2" id="KW-1185">Reference proteome</keyword>
<sequence>MEIAIHVNLGLLLATRQNLASAQLVTARLAQRHHMEHAKSVSLDLVGMLQHHLANAHWLTVILALPLVMELAQHAHQHLRDLEHQLAPAHLPAI</sequence>
<gene>
    <name evidence="1" type="ORF">BSTOLATCC_MIC26381</name>
</gene>
<dbReference type="Proteomes" id="UP001162131">
    <property type="component" value="Unassembled WGS sequence"/>
</dbReference>
<evidence type="ECO:0000313" key="2">
    <source>
        <dbReference type="Proteomes" id="UP001162131"/>
    </source>
</evidence>
<dbReference type="EMBL" id="CAJZBQ010000025">
    <property type="protein sequence ID" value="CAG9320466.1"/>
    <property type="molecule type" value="Genomic_DNA"/>
</dbReference>
<evidence type="ECO:0008006" key="3">
    <source>
        <dbReference type="Google" id="ProtNLM"/>
    </source>
</evidence>
<comment type="caution">
    <text evidence="1">The sequence shown here is derived from an EMBL/GenBank/DDBJ whole genome shotgun (WGS) entry which is preliminary data.</text>
</comment>